<sequence length="631" mass="69546">MAKTTNAQANNFSTTTATSYLPFKSVFSNSTTAFASSRQTQLSQLTMTSNQPTDLKSGQMQAVSGSRAHHGNTHHATGPGNSGNQLVPSSSSSRLHPTGQNVIGVHYKIGRKIGEGSFGIIYEGTNLLNNQPVAIKFESRKTDAPQLRDEYKAYKIMSHSDGVPAVYYFGQEGLHNILCIDLLGPSLEDLFDLCNRQLSFKSVCMLAKQMITRVQSIHDRNLIYRDIKPDNFLVGRIPRHAEASANALPGTDPNSIVANHSVEHPHPAAQVFIVDFGMAKQYRDPKTRVHIPYREKKSLSGTARYMSINTHLGREQSRRDDLEALGHVFLYFLRGSLPWQGLKAATNKQKYEKIGEKKQTTTIEELCEGLPVAFSSYMTYVRGLKFEEHPDYDYLRGLMSTALRSIGTTDDGVYDWMEIMDIQRKEKERLREAERDMRDQRERERLHRSGAAAAAGGSSAPINTVPSSGLNQTNSQTISPGTNIPSSPSGPRLSQLGTTPHTHGPAQSGSMYAIPGSTYGLGSQSVSREPTSSRTDVAQSRVSVSQQQHLMQQPQMPPHDTTADIRTHGLTNLPFSDKGHGPQTGNMNDMSNLTPAPLLVGSNGAHPADKKKHTPWWKKLFRVCGSKNSTM</sequence>
<dbReference type="EC" id="2.7.11.1" evidence="3"/>
<organism evidence="15 16">
    <name type="scientific">Batrachochytrium dendrobatidis (strain JEL423)</name>
    <dbReference type="NCBI Taxonomy" id="403673"/>
    <lineage>
        <taxon>Eukaryota</taxon>
        <taxon>Fungi</taxon>
        <taxon>Fungi incertae sedis</taxon>
        <taxon>Chytridiomycota</taxon>
        <taxon>Chytridiomycota incertae sedis</taxon>
        <taxon>Chytridiomycetes</taxon>
        <taxon>Rhizophydiales</taxon>
        <taxon>Rhizophydiales incertae sedis</taxon>
        <taxon>Batrachochytrium</taxon>
    </lineage>
</organism>
<evidence type="ECO:0000256" key="7">
    <source>
        <dbReference type="ARBA" id="ARBA00022741"/>
    </source>
</evidence>
<keyword evidence="5" id="KW-0723">Serine/threonine-protein kinase</keyword>
<evidence type="ECO:0000256" key="4">
    <source>
        <dbReference type="ARBA" id="ARBA00022490"/>
    </source>
</evidence>
<reference evidence="15 16" key="2">
    <citation type="submission" date="2016-05" db="EMBL/GenBank/DDBJ databases">
        <title>Lineage-specific infection strategies underlie the spectrum of fungal disease in amphibians.</title>
        <authorList>
            <person name="Cuomo C.A."/>
            <person name="Farrer R.A."/>
            <person name="James T."/>
            <person name="Longcore J."/>
            <person name="Birren B."/>
        </authorList>
    </citation>
    <scope>NUCLEOTIDE SEQUENCE [LARGE SCALE GENOMIC DNA]</scope>
    <source>
        <strain evidence="15 16">JEL423</strain>
    </source>
</reference>
<evidence type="ECO:0000256" key="1">
    <source>
        <dbReference type="ARBA" id="ARBA00004496"/>
    </source>
</evidence>
<evidence type="ECO:0000256" key="9">
    <source>
        <dbReference type="ARBA" id="ARBA00022840"/>
    </source>
</evidence>
<feature type="compositionally biased region" description="Basic and acidic residues" evidence="13">
    <location>
        <begin position="430"/>
        <end position="447"/>
    </location>
</feature>
<dbReference type="InterPro" id="IPR008271">
    <property type="entry name" value="Ser/Thr_kinase_AS"/>
</dbReference>
<dbReference type="SMART" id="SM00220">
    <property type="entry name" value="S_TKc"/>
    <property type="match status" value="1"/>
</dbReference>
<feature type="compositionally biased region" description="Polar residues" evidence="13">
    <location>
        <begin position="38"/>
        <end position="64"/>
    </location>
</feature>
<evidence type="ECO:0000259" key="14">
    <source>
        <dbReference type="PROSITE" id="PS50011"/>
    </source>
</evidence>
<dbReference type="GO" id="GO:0005524">
    <property type="term" value="F:ATP binding"/>
    <property type="evidence" value="ECO:0007669"/>
    <property type="project" value="UniProtKB-UniRule"/>
</dbReference>
<dbReference type="AlphaFoldDB" id="A0A177WBS0"/>
<dbReference type="InterPro" id="IPR050235">
    <property type="entry name" value="CK1_Ser-Thr_kinase"/>
</dbReference>
<feature type="compositionally biased region" description="Polar residues" evidence="13">
    <location>
        <begin position="520"/>
        <end position="533"/>
    </location>
</feature>
<evidence type="ECO:0000256" key="5">
    <source>
        <dbReference type="ARBA" id="ARBA00022527"/>
    </source>
</evidence>
<dbReference type="InterPro" id="IPR011009">
    <property type="entry name" value="Kinase-like_dom_sf"/>
</dbReference>
<dbReference type="VEuPathDB" id="FungiDB:BDEG_21122"/>
<evidence type="ECO:0000256" key="10">
    <source>
        <dbReference type="ARBA" id="ARBA00047899"/>
    </source>
</evidence>
<comment type="catalytic activity">
    <reaction evidence="10">
        <text>L-threonyl-[protein] + ATP = O-phospho-L-threonyl-[protein] + ADP + H(+)</text>
        <dbReference type="Rhea" id="RHEA:46608"/>
        <dbReference type="Rhea" id="RHEA-COMP:11060"/>
        <dbReference type="Rhea" id="RHEA-COMP:11605"/>
        <dbReference type="ChEBI" id="CHEBI:15378"/>
        <dbReference type="ChEBI" id="CHEBI:30013"/>
        <dbReference type="ChEBI" id="CHEBI:30616"/>
        <dbReference type="ChEBI" id="CHEBI:61977"/>
        <dbReference type="ChEBI" id="CHEBI:456216"/>
        <dbReference type="EC" id="2.7.11.1"/>
    </reaction>
</comment>
<dbReference type="Proteomes" id="UP000077115">
    <property type="component" value="Unassembled WGS sequence"/>
</dbReference>
<dbReference type="Gene3D" id="1.10.510.10">
    <property type="entry name" value="Transferase(Phosphotransferase) domain 1"/>
    <property type="match status" value="1"/>
</dbReference>
<evidence type="ECO:0000256" key="13">
    <source>
        <dbReference type="SAM" id="MobiDB-lite"/>
    </source>
</evidence>
<evidence type="ECO:0000256" key="11">
    <source>
        <dbReference type="ARBA" id="ARBA00048679"/>
    </source>
</evidence>
<evidence type="ECO:0000256" key="8">
    <source>
        <dbReference type="ARBA" id="ARBA00022777"/>
    </source>
</evidence>
<dbReference type="GO" id="GO:0032880">
    <property type="term" value="P:regulation of protein localization"/>
    <property type="evidence" value="ECO:0007669"/>
    <property type="project" value="UniProtKB-ARBA"/>
</dbReference>
<feature type="compositionally biased region" description="Polar residues" evidence="13">
    <location>
        <begin position="461"/>
        <end position="489"/>
    </location>
</feature>
<dbReference type="GO" id="GO:0004674">
    <property type="term" value="F:protein serine/threonine kinase activity"/>
    <property type="evidence" value="ECO:0007669"/>
    <property type="project" value="UniProtKB-KW"/>
</dbReference>
<keyword evidence="9 12" id="KW-0067">ATP-binding</keyword>
<keyword evidence="6" id="KW-0808">Transferase</keyword>
<dbReference type="GO" id="GO:0005737">
    <property type="term" value="C:cytoplasm"/>
    <property type="evidence" value="ECO:0007669"/>
    <property type="project" value="UniProtKB-SubCell"/>
</dbReference>
<feature type="domain" description="Protein kinase" evidence="14">
    <location>
        <begin position="107"/>
        <end position="392"/>
    </location>
</feature>
<keyword evidence="4" id="KW-0963">Cytoplasm</keyword>
<gene>
    <name evidence="15" type="ORF">BDEG_21122</name>
</gene>
<comment type="similarity">
    <text evidence="2">Belongs to the protein kinase superfamily. CK1 Ser/Thr protein kinase family. Casein kinase I subfamily.</text>
</comment>
<proteinExistence type="inferred from homology"/>
<feature type="region of interest" description="Disordered" evidence="13">
    <location>
        <begin position="38"/>
        <end position="97"/>
    </location>
</feature>
<evidence type="ECO:0000256" key="2">
    <source>
        <dbReference type="ARBA" id="ARBA00005926"/>
    </source>
</evidence>
<dbReference type="GO" id="GO:0071944">
    <property type="term" value="C:cell periphery"/>
    <property type="evidence" value="ECO:0007669"/>
    <property type="project" value="UniProtKB-ARBA"/>
</dbReference>
<keyword evidence="7 12" id="KW-0547">Nucleotide-binding</keyword>
<protein>
    <recommendedName>
        <fullName evidence="3">non-specific serine/threonine protein kinase</fullName>
        <ecNumber evidence="3">2.7.11.1</ecNumber>
    </recommendedName>
</protein>
<dbReference type="PROSITE" id="PS00108">
    <property type="entry name" value="PROTEIN_KINASE_ST"/>
    <property type="match status" value="1"/>
</dbReference>
<feature type="compositionally biased region" description="Polar residues" evidence="13">
    <location>
        <begin position="495"/>
        <end position="510"/>
    </location>
</feature>
<comment type="subcellular location">
    <subcellularLocation>
        <location evidence="1">Cytoplasm</location>
    </subcellularLocation>
</comment>
<name>A0A177WBS0_BATDL</name>
<dbReference type="SUPFAM" id="SSF56112">
    <property type="entry name" value="Protein kinase-like (PK-like)"/>
    <property type="match status" value="1"/>
</dbReference>
<keyword evidence="8" id="KW-0418">Kinase</keyword>
<evidence type="ECO:0000313" key="16">
    <source>
        <dbReference type="Proteomes" id="UP000077115"/>
    </source>
</evidence>
<dbReference type="FunFam" id="1.10.510.10:FF:000703">
    <property type="entry name" value="Casein kinase I gamma"/>
    <property type="match status" value="1"/>
</dbReference>
<dbReference type="OrthoDB" id="5800476at2759"/>
<reference evidence="15 16" key="1">
    <citation type="submission" date="2006-10" db="EMBL/GenBank/DDBJ databases">
        <title>The Genome Sequence of Batrachochytrium dendrobatidis JEL423.</title>
        <authorList>
            <consortium name="The Broad Institute Genome Sequencing Platform"/>
            <person name="Birren B."/>
            <person name="Lander E."/>
            <person name="Galagan J."/>
            <person name="Cuomo C."/>
            <person name="Devon K."/>
            <person name="Jaffe D."/>
            <person name="Butler J."/>
            <person name="Alvarez P."/>
            <person name="Gnerre S."/>
            <person name="Grabherr M."/>
            <person name="Kleber M."/>
            <person name="Mauceli E."/>
            <person name="Brockman W."/>
            <person name="Young S."/>
            <person name="LaButti K."/>
            <person name="Sykes S."/>
            <person name="DeCaprio D."/>
            <person name="Crawford M."/>
            <person name="Koehrsen M."/>
            <person name="Engels R."/>
            <person name="Montgomery P."/>
            <person name="Pearson M."/>
            <person name="Howarth C."/>
            <person name="Larson L."/>
            <person name="White J."/>
            <person name="O'Leary S."/>
            <person name="Kodira C."/>
            <person name="Zeng Q."/>
            <person name="Yandava C."/>
            <person name="Alvarado L."/>
            <person name="Longcore J."/>
            <person name="James T."/>
        </authorList>
    </citation>
    <scope>NUCLEOTIDE SEQUENCE [LARGE SCALE GENOMIC DNA]</scope>
    <source>
        <strain evidence="15 16">JEL423</strain>
    </source>
</reference>
<dbReference type="PROSITE" id="PS50011">
    <property type="entry name" value="PROTEIN_KINASE_DOM"/>
    <property type="match status" value="1"/>
</dbReference>
<feature type="compositionally biased region" description="Polar residues" evidence="13">
    <location>
        <begin position="82"/>
        <end position="97"/>
    </location>
</feature>
<dbReference type="EMBL" id="DS022300">
    <property type="protein sequence ID" value="OAJ37051.1"/>
    <property type="molecule type" value="Genomic_DNA"/>
</dbReference>
<dbReference type="Pfam" id="PF00069">
    <property type="entry name" value="Pkinase"/>
    <property type="match status" value="1"/>
</dbReference>
<dbReference type="STRING" id="403673.A0A177WBS0"/>
<evidence type="ECO:0000256" key="6">
    <source>
        <dbReference type="ARBA" id="ARBA00022679"/>
    </source>
</evidence>
<feature type="region of interest" description="Disordered" evidence="13">
    <location>
        <begin position="430"/>
        <end position="533"/>
    </location>
</feature>
<feature type="compositionally biased region" description="Low complexity" evidence="13">
    <location>
        <begin position="449"/>
        <end position="460"/>
    </location>
</feature>
<accession>A0A177WBS0</accession>
<dbReference type="InterPro" id="IPR017441">
    <property type="entry name" value="Protein_kinase_ATP_BS"/>
</dbReference>
<dbReference type="EMBL" id="DS022300">
    <property type="protein sequence ID" value="OAJ37050.1"/>
    <property type="molecule type" value="Genomic_DNA"/>
</dbReference>
<evidence type="ECO:0000313" key="15">
    <source>
        <dbReference type="EMBL" id="OAJ37050.1"/>
    </source>
</evidence>
<evidence type="ECO:0000256" key="3">
    <source>
        <dbReference type="ARBA" id="ARBA00012513"/>
    </source>
</evidence>
<dbReference type="eggNOG" id="KOG1165">
    <property type="taxonomic scope" value="Eukaryota"/>
</dbReference>
<dbReference type="PROSITE" id="PS00107">
    <property type="entry name" value="PROTEIN_KINASE_ATP"/>
    <property type="match status" value="1"/>
</dbReference>
<feature type="binding site" evidence="12">
    <location>
        <position position="136"/>
    </location>
    <ligand>
        <name>ATP</name>
        <dbReference type="ChEBI" id="CHEBI:30616"/>
    </ligand>
</feature>
<evidence type="ECO:0000256" key="12">
    <source>
        <dbReference type="PROSITE-ProRule" id="PRU10141"/>
    </source>
</evidence>
<comment type="catalytic activity">
    <reaction evidence="11">
        <text>L-seryl-[protein] + ATP = O-phospho-L-seryl-[protein] + ADP + H(+)</text>
        <dbReference type="Rhea" id="RHEA:17989"/>
        <dbReference type="Rhea" id="RHEA-COMP:9863"/>
        <dbReference type="Rhea" id="RHEA-COMP:11604"/>
        <dbReference type="ChEBI" id="CHEBI:15378"/>
        <dbReference type="ChEBI" id="CHEBI:29999"/>
        <dbReference type="ChEBI" id="CHEBI:30616"/>
        <dbReference type="ChEBI" id="CHEBI:83421"/>
        <dbReference type="ChEBI" id="CHEBI:456216"/>
        <dbReference type="EC" id="2.7.11.1"/>
    </reaction>
</comment>
<dbReference type="InterPro" id="IPR000719">
    <property type="entry name" value="Prot_kinase_dom"/>
</dbReference>
<dbReference type="PANTHER" id="PTHR11909">
    <property type="entry name" value="CASEIN KINASE-RELATED"/>
    <property type="match status" value="1"/>
</dbReference>